<dbReference type="NCBIfam" id="TIGR02603">
    <property type="entry name" value="CxxCH_TIGR02603"/>
    <property type="match status" value="1"/>
</dbReference>
<feature type="chain" id="PRO_5022149733" description="Cytochrome c domain-containing protein" evidence="5">
    <location>
        <begin position="28"/>
        <end position="1254"/>
    </location>
</feature>
<evidence type="ECO:0000256" key="2">
    <source>
        <dbReference type="ARBA" id="ARBA00022723"/>
    </source>
</evidence>
<dbReference type="Gene3D" id="2.60.120.560">
    <property type="entry name" value="Exo-inulinase, domain 1"/>
    <property type="match status" value="1"/>
</dbReference>
<keyword evidence="5" id="KW-0732">Signal</keyword>
<accession>A0A517SP82</accession>
<protein>
    <recommendedName>
        <fullName evidence="6">Cytochrome c domain-containing protein</fullName>
    </recommendedName>
</protein>
<dbReference type="GO" id="GO:0046872">
    <property type="term" value="F:metal ion binding"/>
    <property type="evidence" value="ECO:0007669"/>
    <property type="project" value="UniProtKB-KW"/>
</dbReference>
<keyword evidence="1 4" id="KW-0349">Heme</keyword>
<dbReference type="PANTHER" id="PTHR33546">
    <property type="entry name" value="LARGE, MULTIFUNCTIONAL SECRETED PROTEIN-RELATED"/>
    <property type="match status" value="1"/>
</dbReference>
<proteinExistence type="predicted"/>
<dbReference type="EMBL" id="CP036272">
    <property type="protein sequence ID" value="QDT57934.1"/>
    <property type="molecule type" value="Genomic_DNA"/>
</dbReference>
<feature type="domain" description="Cytochrome c" evidence="6">
    <location>
        <begin position="1107"/>
        <end position="1244"/>
    </location>
</feature>
<dbReference type="RefSeq" id="WP_145268731.1">
    <property type="nucleotide sequence ID" value="NZ_CP036272.1"/>
</dbReference>
<dbReference type="SUPFAM" id="SSF46626">
    <property type="entry name" value="Cytochrome c"/>
    <property type="match status" value="1"/>
</dbReference>
<evidence type="ECO:0000256" key="5">
    <source>
        <dbReference type="SAM" id="SignalP"/>
    </source>
</evidence>
<evidence type="ECO:0000256" key="3">
    <source>
        <dbReference type="ARBA" id="ARBA00023004"/>
    </source>
</evidence>
<evidence type="ECO:0000256" key="1">
    <source>
        <dbReference type="ARBA" id="ARBA00022617"/>
    </source>
</evidence>
<organism evidence="7 8">
    <name type="scientific">Stieleria bergensis</name>
    <dbReference type="NCBI Taxonomy" id="2528025"/>
    <lineage>
        <taxon>Bacteria</taxon>
        <taxon>Pseudomonadati</taxon>
        <taxon>Planctomycetota</taxon>
        <taxon>Planctomycetia</taxon>
        <taxon>Pirellulales</taxon>
        <taxon>Pirellulaceae</taxon>
        <taxon>Stieleria</taxon>
    </lineage>
</organism>
<dbReference type="PROSITE" id="PS51007">
    <property type="entry name" value="CYTC"/>
    <property type="match status" value="1"/>
</dbReference>
<dbReference type="GO" id="GO:0009055">
    <property type="term" value="F:electron transfer activity"/>
    <property type="evidence" value="ECO:0007669"/>
    <property type="project" value="InterPro"/>
</dbReference>
<keyword evidence="2 4" id="KW-0479">Metal-binding</keyword>
<dbReference type="AlphaFoldDB" id="A0A517SP82"/>
<dbReference type="Gene3D" id="2.60.120.260">
    <property type="entry name" value="Galactose-binding domain-like"/>
    <property type="match status" value="1"/>
</dbReference>
<keyword evidence="8" id="KW-1185">Reference proteome</keyword>
<dbReference type="Gene3D" id="2.120.10.30">
    <property type="entry name" value="TolB, C-terminal domain"/>
    <property type="match status" value="1"/>
</dbReference>
<dbReference type="SUPFAM" id="SSF50952">
    <property type="entry name" value="Soluble quinoprotein glucose dehydrogenase"/>
    <property type="match status" value="1"/>
</dbReference>
<evidence type="ECO:0000313" key="7">
    <source>
        <dbReference type="EMBL" id="QDT57934.1"/>
    </source>
</evidence>
<name>A0A517SP82_9BACT</name>
<dbReference type="InterPro" id="IPR013427">
    <property type="entry name" value="Haem-bd_dom_put"/>
</dbReference>
<dbReference type="GO" id="GO:0020037">
    <property type="term" value="F:heme binding"/>
    <property type="evidence" value="ECO:0007669"/>
    <property type="project" value="InterPro"/>
</dbReference>
<dbReference type="InterPro" id="IPR011042">
    <property type="entry name" value="6-blade_b-propeller_TolB-like"/>
</dbReference>
<dbReference type="PANTHER" id="PTHR33546:SF1">
    <property type="entry name" value="LARGE, MULTIFUNCTIONAL SECRETED PROTEIN"/>
    <property type="match status" value="1"/>
</dbReference>
<dbReference type="Proteomes" id="UP000315003">
    <property type="component" value="Chromosome"/>
</dbReference>
<reference evidence="7 8" key="1">
    <citation type="submission" date="2019-02" db="EMBL/GenBank/DDBJ databases">
        <title>Deep-cultivation of Planctomycetes and their phenomic and genomic characterization uncovers novel biology.</title>
        <authorList>
            <person name="Wiegand S."/>
            <person name="Jogler M."/>
            <person name="Boedeker C."/>
            <person name="Pinto D."/>
            <person name="Vollmers J."/>
            <person name="Rivas-Marin E."/>
            <person name="Kohn T."/>
            <person name="Peeters S.H."/>
            <person name="Heuer A."/>
            <person name="Rast P."/>
            <person name="Oberbeckmann S."/>
            <person name="Bunk B."/>
            <person name="Jeske O."/>
            <person name="Meyerdierks A."/>
            <person name="Storesund J.E."/>
            <person name="Kallscheuer N."/>
            <person name="Luecker S."/>
            <person name="Lage O.M."/>
            <person name="Pohl T."/>
            <person name="Merkel B.J."/>
            <person name="Hornburger P."/>
            <person name="Mueller R.-W."/>
            <person name="Bruemmer F."/>
            <person name="Labrenz M."/>
            <person name="Spormann A.M."/>
            <person name="Op den Camp H."/>
            <person name="Overmann J."/>
            <person name="Amann R."/>
            <person name="Jetten M.S.M."/>
            <person name="Mascher T."/>
            <person name="Medema M.H."/>
            <person name="Devos D.P."/>
            <person name="Kaster A.-K."/>
            <person name="Ovreas L."/>
            <person name="Rohde M."/>
            <person name="Galperin M.Y."/>
            <person name="Jogler C."/>
        </authorList>
    </citation>
    <scope>NUCLEOTIDE SEQUENCE [LARGE SCALE GENOMIC DNA]</scope>
    <source>
        <strain evidence="7 8">SV_7m_r</strain>
    </source>
</reference>
<dbReference type="InterPro" id="IPR009056">
    <property type="entry name" value="Cyt_c-like_dom"/>
</dbReference>
<gene>
    <name evidence="7" type="ORF">SV7mr_04210</name>
</gene>
<dbReference type="InterPro" id="IPR008979">
    <property type="entry name" value="Galactose-bd-like_sf"/>
</dbReference>
<dbReference type="GO" id="GO:0016787">
    <property type="term" value="F:hydrolase activity"/>
    <property type="evidence" value="ECO:0007669"/>
    <property type="project" value="InterPro"/>
</dbReference>
<dbReference type="Gene3D" id="1.10.760.10">
    <property type="entry name" value="Cytochrome c-like domain"/>
    <property type="match status" value="1"/>
</dbReference>
<evidence type="ECO:0000259" key="6">
    <source>
        <dbReference type="PROSITE" id="PS51007"/>
    </source>
</evidence>
<evidence type="ECO:0000256" key="4">
    <source>
        <dbReference type="PROSITE-ProRule" id="PRU00433"/>
    </source>
</evidence>
<keyword evidence="3 4" id="KW-0408">Iron</keyword>
<evidence type="ECO:0000313" key="8">
    <source>
        <dbReference type="Proteomes" id="UP000315003"/>
    </source>
</evidence>
<dbReference type="InterPro" id="IPR036909">
    <property type="entry name" value="Cyt_c-like_dom_sf"/>
</dbReference>
<dbReference type="OrthoDB" id="223239at2"/>
<dbReference type="InterPro" id="IPR011041">
    <property type="entry name" value="Quinoprot_gluc/sorb_DH_b-prop"/>
</dbReference>
<dbReference type="SUPFAM" id="SSF49785">
    <property type="entry name" value="Galactose-binding domain-like"/>
    <property type="match status" value="1"/>
</dbReference>
<feature type="signal peptide" evidence="5">
    <location>
        <begin position="1"/>
        <end position="27"/>
    </location>
</feature>
<dbReference type="InterPro" id="IPR010496">
    <property type="entry name" value="AL/BT2_dom"/>
</dbReference>
<dbReference type="Pfam" id="PF06439">
    <property type="entry name" value="3keto-disac_hyd"/>
    <property type="match status" value="1"/>
</dbReference>
<sequence length="1254" mass="136710" precursor="true">MPLRFLRGIALAIACTALLLSTLSVNADDSASFQILFNGKNLEGWKGLPGLWSVEDGAITGQTTDNEPIKANTFLVWQGGDVSDFEFRCLVRFEGNNSGVQYRSELTDPDGLALKGYQADLHPRADYMGMMYGEKTGRGIIATGGQQVVISADGKKQVTPINADHNAPTERWNELRIIAVGNRLVHQINGVTTTDLTDNHPEAFATGLLGLQLHRGPAMKVQFRNLLYRKLTADQGGELLDSLAAPTAAAETNDEATVKPSKQPLETWLRSAPQPQWVWAKRAGSNQKVWFRRAFTAKANIKSARLYATCDNRLQLFLNGKLIEKSSRWEQATALDVTKAVRSGQNLIACECQNDGGIAALIAKVTITYADGSEQQVATDSTWKQTEKPVGDWKQTGTDDSDWLAAVKINALGEGPWGIPGTATGGGGQKNNLIRPYEITAPPGFEVTQVYEVPRDQGSWVSLASDDKGRLYACDQGGAGLYRLTLRKGQDALVEKVSVGSLQTISGAQGLLWDDGALWLHRNGGHLYRLTDSDGDDMLDSAQQYPGTRGGGEHGNHAVIKTPDGNAIYMVGGNMAPLAEHQRSRVPTWYEGHLITRMWDSNGHARGRLAPGGWITRLDPETKQQTVLTTGFRNEYDAALNRFGDLFAYDADMEWDLGLPWYRPTRICFAASGADYGWRSGSGKWPTYYEDTLPPVVEIGPGSPTGVISGLATSFPTKYRDALFACDWTFGTMYAIHLQPDGAGYTGTVEPFVFGAPLPLTDATVGTDGCLYFAVGGRGTASGVYRVRYVGDQSTDLPADLDAAAAAAREQREKLERFHGLVDNQAIAEAWPHLSSTDRYIRHAARIAVESQPVDSWAAKVADETDPQSKITATVALARRGNESHKDAAIAGLLKLPASELTHGQLLGLLRGYALIFTQLGAPSNPQRQQVIDQLDGLLPSKHADQNRELIRVLAYLRSPTVAAKAMQLINDRGAPSVPPWSDLASRNASYGGRILDLMKSPPPSDEIMYAYLIRELRDGWTQALRRDYFTFLNEAAKTSGGASYAGYLTRIRDEALALCTSEQRVALNEITGENFDPKPDFDIAEIKGPGQRWTVGAVAKEMRGPKDFAQGRSMFFSAKCAACHRLRSYGGAIGPDLTSIPNKFDQDYVIEAIVNPSKHISDQYGSSRVLTIDGQILEGLVVKQDNGDLALYPVGQDAKPVAIPAEDVESISESKVSQMPAELLDTLSAEEVRDLITYLMSAGNEKDRRWTSK</sequence>